<dbReference type="PANTHER" id="PTHR43000">
    <property type="entry name" value="DTDP-D-GLUCOSE 4,6-DEHYDRATASE-RELATED"/>
    <property type="match status" value="1"/>
</dbReference>
<gene>
    <name evidence="3" type="ORF">MHY01S_07150</name>
</gene>
<dbReference type="Proteomes" id="UP000321197">
    <property type="component" value="Unassembled WGS sequence"/>
</dbReference>
<dbReference type="SUPFAM" id="SSF51735">
    <property type="entry name" value="NAD(P)-binding Rossmann-fold domains"/>
    <property type="match status" value="1"/>
</dbReference>
<name>A0A511QYT9_9DEIN</name>
<evidence type="ECO:0000256" key="1">
    <source>
        <dbReference type="ARBA" id="ARBA00007637"/>
    </source>
</evidence>
<evidence type="ECO:0000259" key="2">
    <source>
        <dbReference type="Pfam" id="PF01370"/>
    </source>
</evidence>
<dbReference type="EMBL" id="BJXL01000014">
    <property type="protein sequence ID" value="GEM82549.1"/>
    <property type="molecule type" value="Genomic_DNA"/>
</dbReference>
<evidence type="ECO:0000313" key="4">
    <source>
        <dbReference type="Proteomes" id="UP000321197"/>
    </source>
</evidence>
<dbReference type="OrthoDB" id="9811425at2"/>
<sequence length="318" mass="34284">MNNFPPARPFPARGARVLFTGAGGFVGRAVTRHLEDAGYVVEACDLQGAPRVLDVLDKQALLEATQEAKPHAFMHAAALTSGEDLQVIKVNVLGTLNALEAARAADVRHFIYFSSCGVYAPSSKPIDESGITTTTHAYALSKLLSEQAVKLGKALMTAWLLRIDAVYGPGEQPSATRSRTSVVHQIAESIHTGQNLRLKCAPYDVYNWLHTKDLARLLSVIIKHPADSVTRLYNVAGPSISVADLVSTFQALKSEIDLEKLLEYSPNPPPRHGVIDSSKIKRELGFSPTVSLEDGLNDYLAPSPIKGEGWGGGEPIKP</sequence>
<dbReference type="RefSeq" id="WP_119339861.1">
    <property type="nucleotide sequence ID" value="NZ_BJXL01000014.1"/>
</dbReference>
<dbReference type="InterPro" id="IPR036291">
    <property type="entry name" value="NAD(P)-bd_dom_sf"/>
</dbReference>
<comment type="similarity">
    <text evidence="1">Belongs to the NAD(P)-dependent epimerase/dehydratase family.</text>
</comment>
<dbReference type="Pfam" id="PF01370">
    <property type="entry name" value="Epimerase"/>
    <property type="match status" value="1"/>
</dbReference>
<accession>A0A511QYT9</accession>
<evidence type="ECO:0000313" key="3">
    <source>
        <dbReference type="EMBL" id="GEM82549.1"/>
    </source>
</evidence>
<dbReference type="AlphaFoldDB" id="A0A511QYT9"/>
<feature type="domain" description="NAD-dependent epimerase/dehydratase" evidence="2">
    <location>
        <begin position="17"/>
        <end position="236"/>
    </location>
</feature>
<proteinExistence type="inferred from homology"/>
<organism evidence="3 4">
    <name type="scientific">Meiothermus hypogaeus NBRC 106114</name>
    <dbReference type="NCBI Taxonomy" id="1227553"/>
    <lineage>
        <taxon>Bacteria</taxon>
        <taxon>Thermotogati</taxon>
        <taxon>Deinococcota</taxon>
        <taxon>Deinococci</taxon>
        <taxon>Thermales</taxon>
        <taxon>Thermaceae</taxon>
        <taxon>Meiothermus</taxon>
    </lineage>
</organism>
<protein>
    <submittedName>
        <fullName evidence="3">UDP-glucose 4-epimerase</fullName>
    </submittedName>
</protein>
<dbReference type="CDD" id="cd08946">
    <property type="entry name" value="SDR_e"/>
    <property type="match status" value="1"/>
</dbReference>
<dbReference type="Gene3D" id="3.40.50.720">
    <property type="entry name" value="NAD(P)-binding Rossmann-like Domain"/>
    <property type="match status" value="1"/>
</dbReference>
<dbReference type="InterPro" id="IPR001509">
    <property type="entry name" value="Epimerase_deHydtase"/>
</dbReference>
<comment type="caution">
    <text evidence="3">The sequence shown here is derived from an EMBL/GenBank/DDBJ whole genome shotgun (WGS) entry which is preliminary data.</text>
</comment>
<reference evidence="3 4" key="1">
    <citation type="submission" date="2019-07" db="EMBL/GenBank/DDBJ databases">
        <title>Whole genome shotgun sequence of Meiothermus hypogaeus NBRC 106114.</title>
        <authorList>
            <person name="Hosoyama A."/>
            <person name="Uohara A."/>
            <person name="Ohji S."/>
            <person name="Ichikawa N."/>
        </authorList>
    </citation>
    <scope>NUCLEOTIDE SEQUENCE [LARGE SCALE GENOMIC DNA]</scope>
    <source>
        <strain evidence="3 4">NBRC 106114</strain>
    </source>
</reference>